<dbReference type="Pfam" id="PF00051">
    <property type="entry name" value="Kringle"/>
    <property type="match status" value="1"/>
</dbReference>
<evidence type="ECO:0000256" key="1">
    <source>
        <dbReference type="ARBA" id="ARBA00022572"/>
    </source>
</evidence>
<organism evidence="5 6">
    <name type="scientific">Cirrhinus mrigala</name>
    <name type="common">Mrigala</name>
    <dbReference type="NCBI Taxonomy" id="683832"/>
    <lineage>
        <taxon>Eukaryota</taxon>
        <taxon>Metazoa</taxon>
        <taxon>Chordata</taxon>
        <taxon>Craniata</taxon>
        <taxon>Vertebrata</taxon>
        <taxon>Euteleostomi</taxon>
        <taxon>Actinopterygii</taxon>
        <taxon>Neopterygii</taxon>
        <taxon>Teleostei</taxon>
        <taxon>Ostariophysi</taxon>
        <taxon>Cypriniformes</taxon>
        <taxon>Cyprinidae</taxon>
        <taxon>Labeoninae</taxon>
        <taxon>Labeonini</taxon>
        <taxon>Cirrhinus</taxon>
    </lineage>
</organism>
<gene>
    <name evidence="5" type="ORF">M9458_015359</name>
</gene>
<comment type="caution">
    <text evidence="5">The sequence shown here is derived from an EMBL/GenBank/DDBJ whole genome shotgun (WGS) entry which is preliminary data.</text>
</comment>
<dbReference type="InterPro" id="IPR000001">
    <property type="entry name" value="Kringle"/>
</dbReference>
<protein>
    <recommendedName>
        <fullName evidence="4">Kringle domain-containing protein</fullName>
    </recommendedName>
</protein>
<name>A0ABD0QRA1_CIRMR</name>
<keyword evidence="2" id="KW-1015">Disulfide bond</keyword>
<dbReference type="AlphaFoldDB" id="A0ABD0QRA1"/>
<sequence length="80" mass="8652">TGLPPPPPPPAVKPEERYLKTKCLDGSGETYTGDLSVSLGGHTCLQWSAAEVQAFIKGKELLPHVQLVKNHCRNPDGDME</sequence>
<proteinExistence type="predicted"/>
<evidence type="ECO:0000259" key="4">
    <source>
        <dbReference type="PROSITE" id="PS50070"/>
    </source>
</evidence>
<dbReference type="PRINTS" id="PR00018">
    <property type="entry name" value="KRINGLE"/>
</dbReference>
<dbReference type="Gene3D" id="2.40.20.10">
    <property type="entry name" value="Plasminogen Kringle 4"/>
    <property type="match status" value="1"/>
</dbReference>
<keyword evidence="1 3" id="KW-0420">Kringle</keyword>
<dbReference type="InterPro" id="IPR038178">
    <property type="entry name" value="Kringle_sf"/>
</dbReference>
<reference evidence="5 6" key="1">
    <citation type="submission" date="2024-05" db="EMBL/GenBank/DDBJ databases">
        <title>Genome sequencing and assembly of Indian major carp, Cirrhinus mrigala (Hamilton, 1822).</title>
        <authorList>
            <person name="Mohindra V."/>
            <person name="Chowdhury L.M."/>
            <person name="Lal K."/>
            <person name="Jena J.K."/>
        </authorList>
    </citation>
    <scope>NUCLEOTIDE SEQUENCE [LARGE SCALE GENOMIC DNA]</scope>
    <source>
        <strain evidence="5">CM1030</strain>
        <tissue evidence="5">Blood</tissue>
    </source>
</reference>
<feature type="non-terminal residue" evidence="5">
    <location>
        <position position="1"/>
    </location>
</feature>
<dbReference type="EMBL" id="JAMKFB020000007">
    <property type="protein sequence ID" value="KAL0188260.1"/>
    <property type="molecule type" value="Genomic_DNA"/>
</dbReference>
<evidence type="ECO:0000313" key="5">
    <source>
        <dbReference type="EMBL" id="KAL0188260.1"/>
    </source>
</evidence>
<feature type="non-terminal residue" evidence="5">
    <location>
        <position position="80"/>
    </location>
</feature>
<dbReference type="SUPFAM" id="SSF57440">
    <property type="entry name" value="Kringle-like"/>
    <property type="match status" value="1"/>
</dbReference>
<comment type="caution">
    <text evidence="3">Lacks conserved residue(s) required for the propagation of feature annotation.</text>
</comment>
<evidence type="ECO:0000313" key="6">
    <source>
        <dbReference type="Proteomes" id="UP001529510"/>
    </source>
</evidence>
<keyword evidence="6" id="KW-1185">Reference proteome</keyword>
<evidence type="ECO:0000256" key="2">
    <source>
        <dbReference type="ARBA" id="ARBA00023157"/>
    </source>
</evidence>
<feature type="domain" description="Kringle" evidence="4">
    <location>
        <begin position="22"/>
        <end position="80"/>
    </location>
</feature>
<dbReference type="Proteomes" id="UP001529510">
    <property type="component" value="Unassembled WGS sequence"/>
</dbReference>
<accession>A0ABD0QRA1</accession>
<dbReference type="PROSITE" id="PS50070">
    <property type="entry name" value="KRINGLE_2"/>
    <property type="match status" value="1"/>
</dbReference>
<dbReference type="InterPro" id="IPR013806">
    <property type="entry name" value="Kringle-like"/>
</dbReference>
<dbReference type="SMART" id="SM00130">
    <property type="entry name" value="KR"/>
    <property type="match status" value="1"/>
</dbReference>
<evidence type="ECO:0000256" key="3">
    <source>
        <dbReference type="PROSITE-ProRule" id="PRU00121"/>
    </source>
</evidence>